<evidence type="ECO:0000313" key="4">
    <source>
        <dbReference type="EMBL" id="PAX51561.1"/>
    </source>
</evidence>
<dbReference type="Pfam" id="PF00400">
    <property type="entry name" value="WD40"/>
    <property type="match status" value="3"/>
</dbReference>
<comment type="caution">
    <text evidence="4">The sequence shown here is derived from an EMBL/GenBank/DDBJ whole genome shotgun (WGS) entry which is preliminary data.</text>
</comment>
<dbReference type="RefSeq" id="WP_095724097.1">
    <property type="nucleotide sequence ID" value="NZ_NTFS01000372.1"/>
</dbReference>
<dbReference type="AlphaFoldDB" id="A0A2A2TCY8"/>
<dbReference type="PROSITE" id="PS50082">
    <property type="entry name" value="WD_REPEATS_2"/>
    <property type="match status" value="3"/>
</dbReference>
<dbReference type="Proteomes" id="UP000218238">
    <property type="component" value="Unassembled WGS sequence"/>
</dbReference>
<organism evidence="4 5">
    <name type="scientific">Brunnivagina elsteri CCALA 953</name>
    <dbReference type="NCBI Taxonomy" id="987040"/>
    <lineage>
        <taxon>Bacteria</taxon>
        <taxon>Bacillati</taxon>
        <taxon>Cyanobacteriota</taxon>
        <taxon>Cyanophyceae</taxon>
        <taxon>Nostocales</taxon>
        <taxon>Calotrichaceae</taxon>
        <taxon>Brunnivagina</taxon>
    </lineage>
</organism>
<evidence type="ECO:0000256" key="2">
    <source>
        <dbReference type="ARBA" id="ARBA00022737"/>
    </source>
</evidence>
<feature type="repeat" description="WD" evidence="3">
    <location>
        <begin position="47"/>
        <end position="88"/>
    </location>
</feature>
<keyword evidence="5" id="KW-1185">Reference proteome</keyword>
<evidence type="ECO:0000256" key="1">
    <source>
        <dbReference type="ARBA" id="ARBA00022574"/>
    </source>
</evidence>
<dbReference type="PANTHER" id="PTHR19848:SF8">
    <property type="entry name" value="F-BOX AND WD REPEAT DOMAIN CONTAINING 7"/>
    <property type="match status" value="1"/>
</dbReference>
<sequence length="163" mass="18122">MSRLFGNGSLTDEDVHFSPDGKLLVSAGLDGSIKLWRTSNGTLLKSFSAHKGHILSVNFSPNSQLFTSAGEDAIIKIWQISDGHLLHSLHGHKSAIRNVIFINDHLLASASAGLEKTIILWDLQDMELNKLLKQGCNWVYDYLKNSPKLKEEDRHICDGQLTD</sequence>
<feature type="repeat" description="WD" evidence="3">
    <location>
        <begin position="89"/>
        <end position="131"/>
    </location>
</feature>
<dbReference type="OrthoDB" id="462017at2"/>
<dbReference type="InterPro" id="IPR001680">
    <property type="entry name" value="WD40_rpt"/>
</dbReference>
<keyword evidence="1 3" id="KW-0853">WD repeat</keyword>
<evidence type="ECO:0000256" key="3">
    <source>
        <dbReference type="PROSITE-ProRule" id="PRU00221"/>
    </source>
</evidence>
<feature type="repeat" description="WD" evidence="3">
    <location>
        <begin position="15"/>
        <end position="46"/>
    </location>
</feature>
<accession>A0A2A2TCY8</accession>
<gene>
    <name evidence="4" type="ORF">CK510_24150</name>
</gene>
<protein>
    <submittedName>
        <fullName evidence="4">Uncharacterized protein</fullName>
    </submittedName>
</protein>
<dbReference type="EMBL" id="NTFS01000372">
    <property type="protein sequence ID" value="PAX51561.1"/>
    <property type="molecule type" value="Genomic_DNA"/>
</dbReference>
<dbReference type="InterPro" id="IPR015943">
    <property type="entry name" value="WD40/YVTN_repeat-like_dom_sf"/>
</dbReference>
<evidence type="ECO:0000313" key="5">
    <source>
        <dbReference type="Proteomes" id="UP000218238"/>
    </source>
</evidence>
<name>A0A2A2TCY8_9CYAN</name>
<dbReference type="PROSITE" id="PS50294">
    <property type="entry name" value="WD_REPEATS_REGION"/>
    <property type="match status" value="1"/>
</dbReference>
<dbReference type="SMART" id="SM00320">
    <property type="entry name" value="WD40"/>
    <property type="match status" value="3"/>
</dbReference>
<dbReference type="PANTHER" id="PTHR19848">
    <property type="entry name" value="WD40 REPEAT PROTEIN"/>
    <property type="match status" value="1"/>
</dbReference>
<dbReference type="InterPro" id="IPR036322">
    <property type="entry name" value="WD40_repeat_dom_sf"/>
</dbReference>
<keyword evidence="2" id="KW-0677">Repeat</keyword>
<dbReference type="SUPFAM" id="SSF50978">
    <property type="entry name" value="WD40 repeat-like"/>
    <property type="match status" value="1"/>
</dbReference>
<proteinExistence type="predicted"/>
<dbReference type="Gene3D" id="2.130.10.10">
    <property type="entry name" value="YVTN repeat-like/Quinoprotein amine dehydrogenase"/>
    <property type="match status" value="1"/>
</dbReference>
<reference evidence="4 5" key="1">
    <citation type="submission" date="2017-08" db="EMBL/GenBank/DDBJ databases">
        <title>Draft genome sequence of filamentous cyanobacterium Calothrix elsteri CCALA 953.</title>
        <authorList>
            <person name="Gagunashvili A.N."/>
            <person name="Elster J."/>
            <person name="Andresson O.S."/>
        </authorList>
    </citation>
    <scope>NUCLEOTIDE SEQUENCE [LARGE SCALE GENOMIC DNA]</scope>
    <source>
        <strain evidence="4 5">CCALA 953</strain>
    </source>
</reference>